<accession>A0A2K0TTI4</accession>
<dbReference type="Gene3D" id="2.40.70.10">
    <property type="entry name" value="Acid Proteases"/>
    <property type="match status" value="2"/>
</dbReference>
<evidence type="ECO:0000313" key="4">
    <source>
        <dbReference type="Proteomes" id="UP000236290"/>
    </source>
</evidence>
<dbReference type="PROSITE" id="PS51767">
    <property type="entry name" value="PEPTIDASE_A1"/>
    <property type="match status" value="1"/>
</dbReference>
<organism evidence="3 4">
    <name type="scientific">Trichoderma harzianum</name>
    <name type="common">Hypocrea lixii</name>
    <dbReference type="NCBI Taxonomy" id="5544"/>
    <lineage>
        <taxon>Eukaryota</taxon>
        <taxon>Fungi</taxon>
        <taxon>Dikarya</taxon>
        <taxon>Ascomycota</taxon>
        <taxon>Pezizomycotina</taxon>
        <taxon>Sordariomycetes</taxon>
        <taxon>Hypocreomycetidae</taxon>
        <taxon>Hypocreales</taxon>
        <taxon>Hypocreaceae</taxon>
        <taxon>Trichoderma</taxon>
    </lineage>
</organism>
<name>A0A2K0TTI4_TRIHA</name>
<proteinExistence type="inferred from homology"/>
<dbReference type="SUPFAM" id="SSF50630">
    <property type="entry name" value="Acid proteases"/>
    <property type="match status" value="1"/>
</dbReference>
<evidence type="ECO:0000313" key="3">
    <source>
        <dbReference type="EMBL" id="PNP48835.1"/>
    </source>
</evidence>
<protein>
    <recommendedName>
        <fullName evidence="2">Peptidase A1 domain-containing protein</fullName>
    </recommendedName>
</protein>
<dbReference type="GO" id="GO:0004190">
    <property type="term" value="F:aspartic-type endopeptidase activity"/>
    <property type="evidence" value="ECO:0007669"/>
    <property type="project" value="InterPro"/>
</dbReference>
<dbReference type="Pfam" id="PF00026">
    <property type="entry name" value="Asp"/>
    <property type="match status" value="1"/>
</dbReference>
<feature type="domain" description="Peptidase A1" evidence="2">
    <location>
        <begin position="40"/>
        <end position="372"/>
    </location>
</feature>
<sequence length="412" mass="44730">MPSVRNISADFLLAGQALVNNLPDHVFNVPLTRIMNLEYYGMEFEVGNPPQPSFLKIDTGSPTTGFISPRSNMCLRPEAPCDPLGTYDNLTSSTAVVAFPGSYPNYSDGLLDGGRGIFVNDTLRFAGVSIDDFVLGSTDSFNLDVRLSQSNPFAGIMGLNALCFTGPQCDIYPTLVQQLSDRDILKTRAFSIYLGRDEPDATGHLLLGGVDEAKRDGSVFTQKLDSPWEVEYSSFTLDKGGEKTVWPIEPGNTVSWDTGAAYFGLPTAVFNAVAAVLELPANVTSTRDPYEVDCKHRDIVDTVLEVGFPGNGTIKIPVGRLVTTLDSGKCVTYALNGIGGSGETDLATNFGAPFLRSVYATYNLDTLELTYSQVKYTDEEQIVAVALRRHIEIDLNDDHVSTIHMLLAMSCD</sequence>
<dbReference type="PANTHER" id="PTHR47966">
    <property type="entry name" value="BETA-SITE APP-CLEAVING ENZYME, ISOFORM A-RELATED"/>
    <property type="match status" value="1"/>
</dbReference>
<dbReference type="InterPro" id="IPR033121">
    <property type="entry name" value="PEPTIDASE_A1"/>
</dbReference>
<dbReference type="GO" id="GO:0006508">
    <property type="term" value="P:proteolysis"/>
    <property type="evidence" value="ECO:0007669"/>
    <property type="project" value="InterPro"/>
</dbReference>
<dbReference type="InterPro" id="IPR001461">
    <property type="entry name" value="Aspartic_peptidase_A1"/>
</dbReference>
<gene>
    <name evidence="3" type="ORF">THARTR1_10280</name>
</gene>
<dbReference type="PANTHER" id="PTHR47966:SF51">
    <property type="entry name" value="BETA-SITE APP-CLEAVING ENZYME, ISOFORM A-RELATED"/>
    <property type="match status" value="1"/>
</dbReference>
<dbReference type="InterPro" id="IPR034164">
    <property type="entry name" value="Pepsin-like_dom"/>
</dbReference>
<dbReference type="CDD" id="cd05471">
    <property type="entry name" value="pepsin_like"/>
    <property type="match status" value="1"/>
</dbReference>
<reference evidence="3 4" key="1">
    <citation type="submission" date="2017-02" db="EMBL/GenBank/DDBJ databases">
        <title>Genomes of Trichoderma spp. with biocontrol activity.</title>
        <authorList>
            <person name="Gardiner D."/>
            <person name="Kazan K."/>
            <person name="Vos C."/>
            <person name="Harvey P."/>
        </authorList>
    </citation>
    <scope>NUCLEOTIDE SEQUENCE [LARGE SCALE GENOMIC DNA]</scope>
    <source>
        <strain evidence="3 4">Tr1</strain>
    </source>
</reference>
<comment type="similarity">
    <text evidence="1">Belongs to the peptidase A1 family.</text>
</comment>
<dbReference type="EMBL" id="MTYI01000224">
    <property type="protein sequence ID" value="PNP48835.1"/>
    <property type="molecule type" value="Genomic_DNA"/>
</dbReference>
<dbReference type="InterPro" id="IPR021109">
    <property type="entry name" value="Peptidase_aspartic_dom_sf"/>
</dbReference>
<evidence type="ECO:0000256" key="1">
    <source>
        <dbReference type="ARBA" id="ARBA00007447"/>
    </source>
</evidence>
<dbReference type="GO" id="GO:0000324">
    <property type="term" value="C:fungal-type vacuole"/>
    <property type="evidence" value="ECO:0007669"/>
    <property type="project" value="TreeGrafter"/>
</dbReference>
<dbReference type="AlphaFoldDB" id="A0A2K0TTI4"/>
<comment type="caution">
    <text evidence="3">The sequence shown here is derived from an EMBL/GenBank/DDBJ whole genome shotgun (WGS) entry which is preliminary data.</text>
</comment>
<dbReference type="OrthoDB" id="771136at2759"/>
<dbReference type="Proteomes" id="UP000236290">
    <property type="component" value="Unassembled WGS sequence"/>
</dbReference>
<evidence type="ECO:0000259" key="2">
    <source>
        <dbReference type="PROSITE" id="PS51767"/>
    </source>
</evidence>